<proteinExistence type="predicted"/>
<gene>
    <name evidence="1" type="ORF">GKJPGBOP_04359</name>
</gene>
<dbReference type="AlphaFoldDB" id="A0A401W5R8"/>
<dbReference type="RefSeq" id="WP_125055459.1">
    <property type="nucleotide sequence ID" value="NZ_BHZD01000001.1"/>
</dbReference>
<name>A0A401W5R8_STREY</name>
<keyword evidence="2" id="KW-1185">Reference proteome</keyword>
<comment type="caution">
    <text evidence="1">The sequence shown here is derived from an EMBL/GenBank/DDBJ whole genome shotgun (WGS) entry which is preliminary data.</text>
</comment>
<evidence type="ECO:0000313" key="1">
    <source>
        <dbReference type="EMBL" id="GCD44658.1"/>
    </source>
</evidence>
<dbReference type="Proteomes" id="UP000286746">
    <property type="component" value="Unassembled WGS sequence"/>
</dbReference>
<protein>
    <submittedName>
        <fullName evidence="1">Uncharacterized protein</fullName>
    </submittedName>
</protein>
<dbReference type="EMBL" id="BHZD01000001">
    <property type="protein sequence ID" value="GCD44658.1"/>
    <property type="molecule type" value="Genomic_DNA"/>
</dbReference>
<evidence type="ECO:0000313" key="2">
    <source>
        <dbReference type="Proteomes" id="UP000286746"/>
    </source>
</evidence>
<accession>A0A401W5R8</accession>
<organism evidence="1 2">
    <name type="scientific">Streptomyces paromomycinus</name>
    <name type="common">Streptomyces rimosus subsp. paromomycinus</name>
    <dbReference type="NCBI Taxonomy" id="92743"/>
    <lineage>
        <taxon>Bacteria</taxon>
        <taxon>Bacillati</taxon>
        <taxon>Actinomycetota</taxon>
        <taxon>Actinomycetes</taxon>
        <taxon>Kitasatosporales</taxon>
        <taxon>Streptomycetaceae</taxon>
        <taxon>Streptomyces</taxon>
    </lineage>
</organism>
<reference evidence="1 2" key="1">
    <citation type="submission" date="2018-11" db="EMBL/GenBank/DDBJ databases">
        <title>Whole genome sequence of Streptomyces paromomycinus NBRC 15454(T).</title>
        <authorList>
            <person name="Komaki H."/>
            <person name="Tamura T."/>
        </authorList>
    </citation>
    <scope>NUCLEOTIDE SEQUENCE [LARGE SCALE GENOMIC DNA]</scope>
    <source>
        <strain evidence="1 2">NBRC 15454</strain>
    </source>
</reference>
<sequence>MSAAKNGPGAVRVVSRVPRKPLRHDEDGTFAIDLWVRRDGAFDSDVALYLSAAEAETLHAQLCYALDDETATLITPADLLPDCRKGVRTARRR</sequence>